<dbReference type="PANTHER" id="PTHR11257:SF12">
    <property type="entry name" value="EJACULATORY BULB-SPECIFIC PROTEIN 3-RELATED"/>
    <property type="match status" value="1"/>
</dbReference>
<evidence type="ECO:0008006" key="4">
    <source>
        <dbReference type="Google" id="ProtNLM"/>
    </source>
</evidence>
<dbReference type="eggNOG" id="ENOG502S48A">
    <property type="taxonomic scope" value="Eukaryota"/>
</dbReference>
<evidence type="ECO:0000313" key="3">
    <source>
        <dbReference type="Proteomes" id="UP000008792"/>
    </source>
</evidence>
<dbReference type="AlphaFoldDB" id="B4M2Q7"/>
<dbReference type="Pfam" id="PF03392">
    <property type="entry name" value="OS-D"/>
    <property type="match status" value="1"/>
</dbReference>
<dbReference type="Gene3D" id="1.10.2080.10">
    <property type="entry name" value="Insect odorant-binding protein A10/Ejaculatory bulb-specific protein 3"/>
    <property type="match status" value="1"/>
</dbReference>
<evidence type="ECO:0000313" key="2">
    <source>
        <dbReference type="EMBL" id="EDW65961.2"/>
    </source>
</evidence>
<dbReference type="PANTHER" id="PTHR11257">
    <property type="entry name" value="CHEMOSENSORY PROTEIN-RELATED"/>
    <property type="match status" value="1"/>
</dbReference>
<accession>B4M2Q7</accession>
<dbReference type="HOGENOM" id="CLU_126727_2_1_1"/>
<dbReference type="InterPro" id="IPR005055">
    <property type="entry name" value="A10/PebIII"/>
</dbReference>
<keyword evidence="3" id="KW-1185">Reference proteome</keyword>
<gene>
    <name evidence="2" type="primary">Dvir\GJ19536</name>
    <name evidence="2" type="ORF">Dvir_GJ19536</name>
</gene>
<dbReference type="Proteomes" id="UP000008792">
    <property type="component" value="Unassembled WGS sequence"/>
</dbReference>
<dbReference type="InterPro" id="IPR036682">
    <property type="entry name" value="OS_D_A10/PebIII_sf"/>
</dbReference>
<dbReference type="SMR" id="B4M2Q7"/>
<name>B4M2Q7_DROVI</name>
<dbReference type="InParanoid" id="B4M2Q7"/>
<evidence type="ECO:0000256" key="1">
    <source>
        <dbReference type="SAM" id="MobiDB-lite"/>
    </source>
</evidence>
<protein>
    <recommendedName>
        <fullName evidence="4">Odorant-binding protein A10</fullName>
    </recommendedName>
</protein>
<organism evidence="2 3">
    <name type="scientific">Drosophila virilis</name>
    <name type="common">Fruit fly</name>
    <dbReference type="NCBI Taxonomy" id="7244"/>
    <lineage>
        <taxon>Eukaryota</taxon>
        <taxon>Metazoa</taxon>
        <taxon>Ecdysozoa</taxon>
        <taxon>Arthropoda</taxon>
        <taxon>Hexapoda</taxon>
        <taxon>Insecta</taxon>
        <taxon>Pterygota</taxon>
        <taxon>Neoptera</taxon>
        <taxon>Endopterygota</taxon>
        <taxon>Diptera</taxon>
        <taxon>Brachycera</taxon>
        <taxon>Muscomorpha</taxon>
        <taxon>Ephydroidea</taxon>
        <taxon>Drosophilidae</taxon>
        <taxon>Drosophila</taxon>
    </lineage>
</organism>
<feature type="region of interest" description="Disordered" evidence="1">
    <location>
        <begin position="248"/>
        <end position="271"/>
    </location>
</feature>
<dbReference type="STRING" id="7244.B4M2Q7"/>
<proteinExistence type="predicted"/>
<dbReference type="EMBL" id="CH940651">
    <property type="protein sequence ID" value="EDW65961.2"/>
    <property type="molecule type" value="Genomic_DNA"/>
</dbReference>
<dbReference type="SUPFAM" id="SSF100910">
    <property type="entry name" value="Chemosensory protein Csp2"/>
    <property type="match status" value="1"/>
</dbReference>
<reference evidence="2 3" key="1">
    <citation type="journal article" date="2007" name="Nature">
        <title>Evolution of genes and genomes on the Drosophila phylogeny.</title>
        <authorList>
            <consortium name="Drosophila 12 Genomes Consortium"/>
            <person name="Clark A.G."/>
            <person name="Eisen M.B."/>
            <person name="Smith D.R."/>
            <person name="Bergman C.M."/>
            <person name="Oliver B."/>
            <person name="Markow T.A."/>
            <person name="Kaufman T.C."/>
            <person name="Kellis M."/>
            <person name="Gelbart W."/>
            <person name="Iyer V.N."/>
            <person name="Pollard D.A."/>
            <person name="Sackton T.B."/>
            <person name="Larracuente A.M."/>
            <person name="Singh N.D."/>
            <person name="Abad J.P."/>
            <person name="Abt D.N."/>
            <person name="Adryan B."/>
            <person name="Aguade M."/>
            <person name="Akashi H."/>
            <person name="Anderson W.W."/>
            <person name="Aquadro C.F."/>
            <person name="Ardell D.H."/>
            <person name="Arguello R."/>
            <person name="Artieri C.G."/>
            <person name="Barbash D.A."/>
            <person name="Barker D."/>
            <person name="Barsanti P."/>
            <person name="Batterham P."/>
            <person name="Batzoglou S."/>
            <person name="Begun D."/>
            <person name="Bhutkar A."/>
            <person name="Blanco E."/>
            <person name="Bosak S.A."/>
            <person name="Bradley R.K."/>
            <person name="Brand A.D."/>
            <person name="Brent M.R."/>
            <person name="Brooks A.N."/>
            <person name="Brown R.H."/>
            <person name="Butlin R.K."/>
            <person name="Caggese C."/>
            <person name="Calvi B.R."/>
            <person name="Bernardo de Carvalho A."/>
            <person name="Caspi A."/>
            <person name="Castrezana S."/>
            <person name="Celniker S.E."/>
            <person name="Chang J.L."/>
            <person name="Chapple C."/>
            <person name="Chatterji S."/>
            <person name="Chinwalla A."/>
            <person name="Civetta A."/>
            <person name="Clifton S.W."/>
            <person name="Comeron J.M."/>
            <person name="Costello J.C."/>
            <person name="Coyne J.A."/>
            <person name="Daub J."/>
            <person name="David R.G."/>
            <person name="Delcher A.L."/>
            <person name="Delehaunty K."/>
            <person name="Do C.B."/>
            <person name="Ebling H."/>
            <person name="Edwards K."/>
            <person name="Eickbush T."/>
            <person name="Evans J.D."/>
            <person name="Filipski A."/>
            <person name="Findeiss S."/>
            <person name="Freyhult E."/>
            <person name="Fulton L."/>
            <person name="Fulton R."/>
            <person name="Garcia A.C."/>
            <person name="Gardiner A."/>
            <person name="Garfield D.A."/>
            <person name="Garvin B.E."/>
            <person name="Gibson G."/>
            <person name="Gilbert D."/>
            <person name="Gnerre S."/>
            <person name="Godfrey J."/>
            <person name="Good R."/>
            <person name="Gotea V."/>
            <person name="Gravely B."/>
            <person name="Greenberg A.J."/>
            <person name="Griffiths-Jones S."/>
            <person name="Gross S."/>
            <person name="Guigo R."/>
            <person name="Gustafson E.A."/>
            <person name="Haerty W."/>
            <person name="Hahn M.W."/>
            <person name="Halligan D.L."/>
            <person name="Halpern A.L."/>
            <person name="Halter G.M."/>
            <person name="Han M.V."/>
            <person name="Heger A."/>
            <person name="Hillier L."/>
            <person name="Hinrichs A.S."/>
            <person name="Holmes I."/>
            <person name="Hoskins R.A."/>
            <person name="Hubisz M.J."/>
            <person name="Hultmark D."/>
            <person name="Huntley M.A."/>
            <person name="Jaffe D.B."/>
            <person name="Jagadeeshan S."/>
            <person name="Jeck W.R."/>
            <person name="Johnson J."/>
            <person name="Jones C.D."/>
            <person name="Jordan W.C."/>
            <person name="Karpen G.H."/>
            <person name="Kataoka E."/>
            <person name="Keightley P.D."/>
            <person name="Kheradpour P."/>
            <person name="Kirkness E.F."/>
            <person name="Koerich L.B."/>
            <person name="Kristiansen K."/>
            <person name="Kudrna D."/>
            <person name="Kulathinal R.J."/>
            <person name="Kumar S."/>
            <person name="Kwok R."/>
            <person name="Lander E."/>
            <person name="Langley C.H."/>
            <person name="Lapoint R."/>
            <person name="Lazzaro B.P."/>
            <person name="Lee S.J."/>
            <person name="Levesque L."/>
            <person name="Li R."/>
            <person name="Lin C.F."/>
            <person name="Lin M.F."/>
            <person name="Lindblad-Toh K."/>
            <person name="Llopart A."/>
            <person name="Long M."/>
            <person name="Low L."/>
            <person name="Lozovsky E."/>
            <person name="Lu J."/>
            <person name="Luo M."/>
            <person name="Machado C.A."/>
            <person name="Makalowski W."/>
            <person name="Marzo M."/>
            <person name="Matsuda M."/>
            <person name="Matzkin L."/>
            <person name="McAllister B."/>
            <person name="McBride C.S."/>
            <person name="McKernan B."/>
            <person name="McKernan K."/>
            <person name="Mendez-Lago M."/>
            <person name="Minx P."/>
            <person name="Mollenhauer M.U."/>
            <person name="Montooth K."/>
            <person name="Mount S.M."/>
            <person name="Mu X."/>
            <person name="Myers E."/>
            <person name="Negre B."/>
            <person name="Newfeld S."/>
            <person name="Nielsen R."/>
            <person name="Noor M.A."/>
            <person name="O'Grady P."/>
            <person name="Pachter L."/>
            <person name="Papaceit M."/>
            <person name="Parisi M.J."/>
            <person name="Parisi M."/>
            <person name="Parts L."/>
            <person name="Pedersen J.S."/>
            <person name="Pesole G."/>
            <person name="Phillippy A.M."/>
            <person name="Ponting C.P."/>
            <person name="Pop M."/>
            <person name="Porcelli D."/>
            <person name="Powell J.R."/>
            <person name="Prohaska S."/>
            <person name="Pruitt K."/>
            <person name="Puig M."/>
            <person name="Quesneville H."/>
            <person name="Ram K.R."/>
            <person name="Rand D."/>
            <person name="Rasmussen M.D."/>
            <person name="Reed L.K."/>
            <person name="Reenan R."/>
            <person name="Reily A."/>
            <person name="Remington K.A."/>
            <person name="Rieger T.T."/>
            <person name="Ritchie M.G."/>
            <person name="Robin C."/>
            <person name="Rogers Y.H."/>
            <person name="Rohde C."/>
            <person name="Rozas J."/>
            <person name="Rubenfield M.J."/>
            <person name="Ruiz A."/>
            <person name="Russo S."/>
            <person name="Salzberg S.L."/>
            <person name="Sanchez-Gracia A."/>
            <person name="Saranga D.J."/>
            <person name="Sato H."/>
            <person name="Schaeffer S.W."/>
            <person name="Schatz M.C."/>
            <person name="Schlenke T."/>
            <person name="Schwartz R."/>
            <person name="Segarra C."/>
            <person name="Singh R.S."/>
            <person name="Sirot L."/>
            <person name="Sirota M."/>
            <person name="Sisneros N.B."/>
            <person name="Smith C.D."/>
            <person name="Smith T.F."/>
            <person name="Spieth J."/>
            <person name="Stage D.E."/>
            <person name="Stark A."/>
            <person name="Stephan W."/>
            <person name="Strausberg R.L."/>
            <person name="Strempel S."/>
            <person name="Sturgill D."/>
            <person name="Sutton G."/>
            <person name="Sutton G.G."/>
            <person name="Tao W."/>
            <person name="Teichmann S."/>
            <person name="Tobari Y.N."/>
            <person name="Tomimura Y."/>
            <person name="Tsolas J.M."/>
            <person name="Valente V.L."/>
            <person name="Venter E."/>
            <person name="Venter J.C."/>
            <person name="Vicario S."/>
            <person name="Vieira F.G."/>
            <person name="Vilella A.J."/>
            <person name="Villasante A."/>
            <person name="Walenz B."/>
            <person name="Wang J."/>
            <person name="Wasserman M."/>
            <person name="Watts T."/>
            <person name="Wilson D."/>
            <person name="Wilson R.K."/>
            <person name="Wing R.A."/>
            <person name="Wolfner M.F."/>
            <person name="Wong A."/>
            <person name="Wong G.K."/>
            <person name="Wu C.I."/>
            <person name="Wu G."/>
            <person name="Yamamoto D."/>
            <person name="Yang H.P."/>
            <person name="Yang S.P."/>
            <person name="Yorke J.A."/>
            <person name="Yoshida K."/>
            <person name="Zdobnov E."/>
            <person name="Zhang P."/>
            <person name="Zhang Y."/>
            <person name="Zimin A.V."/>
            <person name="Baldwin J."/>
            <person name="Abdouelleil A."/>
            <person name="Abdulkadir J."/>
            <person name="Abebe A."/>
            <person name="Abera B."/>
            <person name="Abreu J."/>
            <person name="Acer S.C."/>
            <person name="Aftuck L."/>
            <person name="Alexander A."/>
            <person name="An P."/>
            <person name="Anderson E."/>
            <person name="Anderson S."/>
            <person name="Arachi H."/>
            <person name="Azer M."/>
            <person name="Bachantsang P."/>
            <person name="Barry A."/>
            <person name="Bayul T."/>
            <person name="Berlin A."/>
            <person name="Bessette D."/>
            <person name="Bloom T."/>
            <person name="Blye J."/>
            <person name="Boguslavskiy L."/>
            <person name="Bonnet C."/>
            <person name="Boukhgalter B."/>
            <person name="Bourzgui I."/>
            <person name="Brown A."/>
            <person name="Cahill P."/>
            <person name="Channer S."/>
            <person name="Cheshatsang Y."/>
            <person name="Chuda L."/>
            <person name="Citroen M."/>
            <person name="Collymore A."/>
            <person name="Cooke P."/>
            <person name="Costello M."/>
            <person name="D'Aco K."/>
            <person name="Daza R."/>
            <person name="De Haan G."/>
            <person name="DeGray S."/>
            <person name="DeMaso C."/>
            <person name="Dhargay N."/>
            <person name="Dooley K."/>
            <person name="Dooley E."/>
            <person name="Doricent M."/>
            <person name="Dorje P."/>
            <person name="Dorjee K."/>
            <person name="Dupes A."/>
            <person name="Elong R."/>
            <person name="Falk J."/>
            <person name="Farina A."/>
            <person name="Faro S."/>
            <person name="Ferguson D."/>
            <person name="Fisher S."/>
            <person name="Foley C.D."/>
            <person name="Franke A."/>
            <person name="Friedrich D."/>
            <person name="Gadbois L."/>
            <person name="Gearin G."/>
            <person name="Gearin C.R."/>
            <person name="Giannoukos G."/>
            <person name="Goode T."/>
            <person name="Graham J."/>
            <person name="Grandbois E."/>
            <person name="Grewal S."/>
            <person name="Gyaltsen K."/>
            <person name="Hafez N."/>
            <person name="Hagos B."/>
            <person name="Hall J."/>
            <person name="Henson C."/>
            <person name="Hollinger A."/>
            <person name="Honan T."/>
            <person name="Huard M.D."/>
            <person name="Hughes L."/>
            <person name="Hurhula B."/>
            <person name="Husby M.E."/>
            <person name="Kamat A."/>
            <person name="Kanga B."/>
            <person name="Kashin S."/>
            <person name="Khazanovich D."/>
            <person name="Kisner P."/>
            <person name="Lance K."/>
            <person name="Lara M."/>
            <person name="Lee W."/>
            <person name="Lennon N."/>
            <person name="Letendre F."/>
            <person name="LeVine R."/>
            <person name="Lipovsky A."/>
            <person name="Liu X."/>
            <person name="Liu J."/>
            <person name="Liu S."/>
            <person name="Lokyitsang T."/>
            <person name="Lokyitsang Y."/>
            <person name="Lubonja R."/>
            <person name="Lui A."/>
            <person name="MacDonald P."/>
            <person name="Magnisalis V."/>
            <person name="Maru K."/>
            <person name="Matthews C."/>
            <person name="McCusker W."/>
            <person name="McDonough S."/>
            <person name="Mehta T."/>
            <person name="Meldrim J."/>
            <person name="Meneus L."/>
            <person name="Mihai O."/>
            <person name="Mihalev A."/>
            <person name="Mihova T."/>
            <person name="Mittelman R."/>
            <person name="Mlenga V."/>
            <person name="Montmayeur A."/>
            <person name="Mulrain L."/>
            <person name="Navidi A."/>
            <person name="Naylor J."/>
            <person name="Negash T."/>
            <person name="Nguyen T."/>
            <person name="Nguyen N."/>
            <person name="Nicol R."/>
            <person name="Norbu C."/>
            <person name="Norbu N."/>
            <person name="Novod N."/>
            <person name="O'Neill B."/>
            <person name="Osman S."/>
            <person name="Markiewicz E."/>
            <person name="Oyono O.L."/>
            <person name="Patti C."/>
            <person name="Phunkhang P."/>
            <person name="Pierre F."/>
            <person name="Priest M."/>
            <person name="Raghuraman S."/>
            <person name="Rege F."/>
            <person name="Reyes R."/>
            <person name="Rise C."/>
            <person name="Rogov P."/>
            <person name="Ross K."/>
            <person name="Ryan E."/>
            <person name="Settipalli S."/>
            <person name="Shea T."/>
            <person name="Sherpa N."/>
            <person name="Shi L."/>
            <person name="Shih D."/>
            <person name="Sparrow T."/>
            <person name="Spaulding J."/>
            <person name="Stalker J."/>
            <person name="Stange-Thomann N."/>
            <person name="Stavropoulos S."/>
            <person name="Stone C."/>
            <person name="Strader C."/>
            <person name="Tesfaye S."/>
            <person name="Thomson T."/>
            <person name="Thoulutsang Y."/>
            <person name="Thoulutsang D."/>
            <person name="Topham K."/>
            <person name="Topping I."/>
            <person name="Tsamla T."/>
            <person name="Vassiliev H."/>
            <person name="Vo A."/>
            <person name="Wangchuk T."/>
            <person name="Wangdi T."/>
            <person name="Weiand M."/>
            <person name="Wilkinson J."/>
            <person name="Wilson A."/>
            <person name="Yadav S."/>
            <person name="Young G."/>
            <person name="Yu Q."/>
            <person name="Zembek L."/>
            <person name="Zhong D."/>
            <person name="Zimmer A."/>
            <person name="Zwirko Z."/>
            <person name="Jaffe D.B."/>
            <person name="Alvarez P."/>
            <person name="Brockman W."/>
            <person name="Butler J."/>
            <person name="Chin C."/>
            <person name="Gnerre S."/>
            <person name="Grabherr M."/>
            <person name="Kleber M."/>
            <person name="Mauceli E."/>
            <person name="MacCallum I."/>
        </authorList>
    </citation>
    <scope>NUCLEOTIDE SEQUENCE [LARGE SCALE GENOMIC DNA]</scope>
    <source>
        <strain evidence="3">Tucson 15010-1051.87</strain>
    </source>
</reference>
<dbReference type="OrthoDB" id="8183954at2759"/>
<sequence>MAPALQCPTEWLDNEPITSCRSERIAMGFSGSTLSRLALDMHQHRLHVLEKSMHLGDRLPAGAEAGDASQTRTSCATGPAFNTHNKLSYKSCSFYGNRYHTSHINVLAMFRFDLSQLLLLLLPLLLAVLCRAHPPATTAMPAALIEAPGDVYDSKFDNVDIDEILSQERLLNNYIKCLESVGPCTPDAKMLKEILPDAMMTDCVKCTDKQKYGAEKVTRHLIDNRPEDWQRLEKIYDPQATYRMKYEETKTANGKSSNIELEALDQAQGDS</sequence>